<keyword evidence="6" id="KW-0046">Antibiotic resistance</keyword>
<dbReference type="NCBIfam" id="TIGR00374">
    <property type="entry name" value="flippase-like domain"/>
    <property type="match status" value="1"/>
</dbReference>
<feature type="transmembrane region" description="Helical" evidence="6">
    <location>
        <begin position="243"/>
        <end position="264"/>
    </location>
</feature>
<comment type="subcellular location">
    <subcellularLocation>
        <location evidence="1 6">Cell membrane</location>
        <topology evidence="1 6">Multi-pass membrane protein</topology>
    </subcellularLocation>
</comment>
<proteinExistence type="inferred from homology"/>
<comment type="catalytic activity">
    <reaction evidence="6">
        <text>L-lysyl-tRNA(Lys) + a 1,2-diacyl-sn-glycero-3-phospho-(1'-sn-glycerol) = a 1,2-diacyl-sn-glycero-3-phospho-1'-(3'-O-L-lysyl)-sn-glycerol + tRNA(Lys)</text>
        <dbReference type="Rhea" id="RHEA:10668"/>
        <dbReference type="Rhea" id="RHEA-COMP:9696"/>
        <dbReference type="Rhea" id="RHEA-COMP:9697"/>
        <dbReference type="ChEBI" id="CHEBI:64716"/>
        <dbReference type="ChEBI" id="CHEBI:75792"/>
        <dbReference type="ChEBI" id="CHEBI:78442"/>
        <dbReference type="ChEBI" id="CHEBI:78529"/>
        <dbReference type="EC" id="2.3.2.3"/>
    </reaction>
</comment>
<evidence type="ECO:0000313" key="7">
    <source>
        <dbReference type="EMBL" id="MBE6833496.1"/>
    </source>
</evidence>
<keyword evidence="2" id="KW-1003">Cell membrane</keyword>
<organism evidence="7 8">
    <name type="scientific">Faecalispora sporosphaeroides</name>
    <dbReference type="NCBI Taxonomy" id="1549"/>
    <lineage>
        <taxon>Bacteria</taxon>
        <taxon>Bacillati</taxon>
        <taxon>Bacillota</taxon>
        <taxon>Clostridia</taxon>
        <taxon>Eubacteriales</taxon>
        <taxon>Oscillospiraceae</taxon>
        <taxon>Faecalispora</taxon>
    </lineage>
</organism>
<evidence type="ECO:0000256" key="1">
    <source>
        <dbReference type="ARBA" id="ARBA00004651"/>
    </source>
</evidence>
<dbReference type="PANTHER" id="PTHR37693">
    <property type="entry name" value="PHOSPHATIDYLGLYCEROL LYSYLTRANSFERASE"/>
    <property type="match status" value="1"/>
</dbReference>
<dbReference type="GO" id="GO:0046677">
    <property type="term" value="P:response to antibiotic"/>
    <property type="evidence" value="ECO:0007669"/>
    <property type="project" value="UniProtKB-KW"/>
</dbReference>
<comment type="similarity">
    <text evidence="6">Belongs to the LPG synthase family.</text>
</comment>
<feature type="transmembrane region" description="Helical" evidence="6">
    <location>
        <begin position="21"/>
        <end position="40"/>
    </location>
</feature>
<evidence type="ECO:0000256" key="5">
    <source>
        <dbReference type="ARBA" id="ARBA00023136"/>
    </source>
</evidence>
<name>A0A928KWM8_9FIRM</name>
<feature type="transmembrane region" description="Helical" evidence="6">
    <location>
        <begin position="94"/>
        <end position="112"/>
    </location>
</feature>
<dbReference type="InterPro" id="IPR022791">
    <property type="entry name" value="L-PG_synthase/AglD"/>
</dbReference>
<keyword evidence="6" id="KW-0808">Transferase</keyword>
<comment type="function">
    <text evidence="6">Catalyzes the transfer of a lysyl group from L-lysyl-tRNA(Lys) to membrane-bound phosphatidylglycerol (PG), which produces lysylphosphatidylglycerol (LPG), a major component of the bacterial membrane with a positive net charge. LPG synthesis contributes to bacterial virulence as it is involved in the resistance mechanism against cationic antimicrobial peptides (CAMP) produces by the host's immune system (defensins, cathelicidins) and by the competing microorganisms.</text>
</comment>
<keyword evidence="4 6" id="KW-1133">Transmembrane helix</keyword>
<accession>A0A928KWM8</accession>
<keyword evidence="3 6" id="KW-0812">Transmembrane</keyword>
<dbReference type="AlphaFoldDB" id="A0A928KWM8"/>
<dbReference type="RefSeq" id="WP_020072549.1">
    <property type="nucleotide sequence ID" value="NZ_JBKWRC010000002.1"/>
</dbReference>
<dbReference type="Pfam" id="PF03706">
    <property type="entry name" value="LPG_synthase_TM"/>
    <property type="match status" value="1"/>
</dbReference>
<keyword evidence="5 6" id="KW-0472">Membrane</keyword>
<comment type="caution">
    <text evidence="7">The sequence shown here is derived from an EMBL/GenBank/DDBJ whole genome shotgun (WGS) entry which is preliminary data.</text>
</comment>
<dbReference type="GO" id="GO:0006629">
    <property type="term" value="P:lipid metabolic process"/>
    <property type="evidence" value="ECO:0007669"/>
    <property type="project" value="UniProtKB-KW"/>
</dbReference>
<dbReference type="EMBL" id="SVNY01000003">
    <property type="protein sequence ID" value="MBE6833496.1"/>
    <property type="molecule type" value="Genomic_DNA"/>
</dbReference>
<feature type="transmembrane region" description="Helical" evidence="6">
    <location>
        <begin position="168"/>
        <end position="189"/>
    </location>
</feature>
<feature type="transmembrane region" description="Helical" evidence="6">
    <location>
        <begin position="328"/>
        <end position="345"/>
    </location>
</feature>
<reference evidence="7" key="1">
    <citation type="submission" date="2019-04" db="EMBL/GenBank/DDBJ databases">
        <title>Evolution of Biomass-Degrading Anaerobic Consortia Revealed by Metagenomics.</title>
        <authorList>
            <person name="Peng X."/>
        </authorList>
    </citation>
    <scope>NUCLEOTIDE SEQUENCE</scope>
    <source>
        <strain evidence="7">SIG551</strain>
    </source>
</reference>
<dbReference type="GO" id="GO:0050071">
    <property type="term" value="F:phosphatidylglycerol lysyltransferase activity"/>
    <property type="evidence" value="ECO:0007669"/>
    <property type="project" value="UniProtKB-EC"/>
</dbReference>
<sequence>MQSSSSNLNKTDDPKKEKQKKWFTTITLILSIGVILYFLFTTDGVDALMEISKNIRLRWLEIALLAIFARYAIEGYVLYLLSRHLDPSWTFRKSFTVGMVGFLYSALTPFSAGEPMEIYTMDRMGMSAGASSAVIALKSLIYQIVMMVYSLFFIATEFSYFRAVLDNIALVILLTLVINMTIIGVTLIVMFNTRLTQKLLRFLMMVLLRMKWCRHPKRLYRKIRNQLYAFHDGAALMGRSTALYVKAGLLTLVQITCASIVPYLIHRSFNLHGAPFYTMMAADTFVTMAAAFVPLPGSSGGAEGGFYLFFHDMFGSAIWPAILLWRVLAYYSSIVFGYLTTWVAAKKNWM</sequence>
<evidence type="ECO:0000256" key="4">
    <source>
        <dbReference type="ARBA" id="ARBA00022989"/>
    </source>
</evidence>
<evidence type="ECO:0000256" key="6">
    <source>
        <dbReference type="RuleBase" id="RU363042"/>
    </source>
</evidence>
<dbReference type="GO" id="GO:0005886">
    <property type="term" value="C:plasma membrane"/>
    <property type="evidence" value="ECO:0007669"/>
    <property type="project" value="UniProtKB-SubCell"/>
</dbReference>
<evidence type="ECO:0000313" key="8">
    <source>
        <dbReference type="Proteomes" id="UP000754750"/>
    </source>
</evidence>
<dbReference type="Proteomes" id="UP000754750">
    <property type="component" value="Unassembled WGS sequence"/>
</dbReference>
<protein>
    <recommendedName>
        <fullName evidence="6">Phosphatidylglycerol lysyltransferase</fullName>
        <ecNumber evidence="6">2.3.2.3</ecNumber>
    </recommendedName>
    <alternativeName>
        <fullName evidence="6">Lysylphosphatidylglycerol synthase</fullName>
    </alternativeName>
</protein>
<evidence type="ECO:0000256" key="3">
    <source>
        <dbReference type="ARBA" id="ARBA00022692"/>
    </source>
</evidence>
<dbReference type="EC" id="2.3.2.3" evidence="6"/>
<evidence type="ECO:0000256" key="2">
    <source>
        <dbReference type="ARBA" id="ARBA00022475"/>
    </source>
</evidence>
<keyword evidence="6" id="KW-0443">Lipid metabolism</keyword>
<feature type="transmembrane region" description="Helical" evidence="6">
    <location>
        <begin position="132"/>
        <end position="156"/>
    </location>
</feature>
<dbReference type="PANTHER" id="PTHR37693:SF1">
    <property type="entry name" value="INTEGRAL MEMBRANE PROTEIN"/>
    <property type="match status" value="1"/>
</dbReference>
<feature type="transmembrane region" description="Helical" evidence="6">
    <location>
        <begin position="60"/>
        <end position="82"/>
    </location>
</feature>
<gene>
    <name evidence="6" type="primary">mprF</name>
    <name evidence="7" type="ORF">E7512_07940</name>
</gene>